<evidence type="ECO:0000313" key="1">
    <source>
        <dbReference type="EMBL" id="SVC18225.1"/>
    </source>
</evidence>
<reference evidence="1" key="1">
    <citation type="submission" date="2018-05" db="EMBL/GenBank/DDBJ databases">
        <authorList>
            <person name="Lanie J.A."/>
            <person name="Ng W.-L."/>
            <person name="Kazmierczak K.M."/>
            <person name="Andrzejewski T.M."/>
            <person name="Davidsen T.M."/>
            <person name="Wayne K.J."/>
            <person name="Tettelin H."/>
            <person name="Glass J.I."/>
            <person name="Rusch D."/>
            <person name="Podicherti R."/>
            <person name="Tsui H.-C.T."/>
            <person name="Winkler M.E."/>
        </authorList>
    </citation>
    <scope>NUCLEOTIDE SEQUENCE</scope>
</reference>
<name>A0A382K326_9ZZZZ</name>
<dbReference type="EMBL" id="UINC01077780">
    <property type="protein sequence ID" value="SVC18225.1"/>
    <property type="molecule type" value="Genomic_DNA"/>
</dbReference>
<gene>
    <name evidence="1" type="ORF">METZ01_LOCUS271079</name>
</gene>
<dbReference type="AlphaFoldDB" id="A0A382K326"/>
<protein>
    <submittedName>
        <fullName evidence="1">Uncharacterized protein</fullName>
    </submittedName>
</protein>
<organism evidence="1">
    <name type="scientific">marine metagenome</name>
    <dbReference type="NCBI Taxonomy" id="408172"/>
    <lineage>
        <taxon>unclassified sequences</taxon>
        <taxon>metagenomes</taxon>
        <taxon>ecological metagenomes</taxon>
    </lineage>
</organism>
<proteinExistence type="predicted"/>
<sequence>MVELLIKFNDQSKDILQDTRTWLKQQKEQQ</sequence>
<accession>A0A382K326</accession>